<evidence type="ECO:0000313" key="1">
    <source>
        <dbReference type="EMBL" id="KAK3894850.1"/>
    </source>
</evidence>
<sequence length="181" mass="20709">MRVKPVVESVVVTRLREQVLKEISDSNVAPTHHATHYSKYTSLISGQAEEEVQEFMSGDHPFDAYVLKLTEFATLRVDILTSSQQVVELGPYEVHCEALVDSLVTRVSNLRREMLAQLHLQYCSTADTLCQELKVITERALSTPGDTLQLMEHKAYMEDVMENQLHTLENRIWDLHTQLQV</sequence>
<gene>
    <name evidence="1" type="ORF">Pcinc_001423</name>
</gene>
<comment type="caution">
    <text evidence="1">The sequence shown here is derived from an EMBL/GenBank/DDBJ whole genome shotgun (WGS) entry which is preliminary data.</text>
</comment>
<protein>
    <submittedName>
        <fullName evidence="1">Uncharacterized protein</fullName>
    </submittedName>
</protein>
<accession>A0AAE1L600</accession>
<dbReference type="GO" id="GO:0045505">
    <property type="term" value="F:dynein intermediate chain binding"/>
    <property type="evidence" value="ECO:0007669"/>
    <property type="project" value="InterPro"/>
</dbReference>
<evidence type="ECO:0000313" key="2">
    <source>
        <dbReference type="Proteomes" id="UP001286313"/>
    </source>
</evidence>
<dbReference type="GO" id="GO:0030286">
    <property type="term" value="C:dynein complex"/>
    <property type="evidence" value="ECO:0007669"/>
    <property type="project" value="InterPro"/>
</dbReference>
<reference evidence="1" key="1">
    <citation type="submission" date="2023-10" db="EMBL/GenBank/DDBJ databases">
        <title>Genome assemblies of two species of porcelain crab, Petrolisthes cinctipes and Petrolisthes manimaculis (Anomura: Porcellanidae).</title>
        <authorList>
            <person name="Angst P."/>
        </authorList>
    </citation>
    <scope>NUCLEOTIDE SEQUENCE</scope>
    <source>
        <strain evidence="1">PB745_01</strain>
        <tissue evidence="1">Gill</tissue>
    </source>
</reference>
<dbReference type="InterPro" id="IPR026983">
    <property type="entry name" value="DHC"/>
</dbReference>
<name>A0AAE1L600_PETCI</name>
<dbReference type="AlphaFoldDB" id="A0AAE1L600"/>
<proteinExistence type="predicted"/>
<dbReference type="EMBL" id="JAWQEG010000087">
    <property type="protein sequence ID" value="KAK3894850.1"/>
    <property type="molecule type" value="Genomic_DNA"/>
</dbReference>
<dbReference type="Proteomes" id="UP001286313">
    <property type="component" value="Unassembled WGS sequence"/>
</dbReference>
<organism evidence="1 2">
    <name type="scientific">Petrolisthes cinctipes</name>
    <name type="common">Flat porcelain crab</name>
    <dbReference type="NCBI Taxonomy" id="88211"/>
    <lineage>
        <taxon>Eukaryota</taxon>
        <taxon>Metazoa</taxon>
        <taxon>Ecdysozoa</taxon>
        <taxon>Arthropoda</taxon>
        <taxon>Crustacea</taxon>
        <taxon>Multicrustacea</taxon>
        <taxon>Malacostraca</taxon>
        <taxon>Eumalacostraca</taxon>
        <taxon>Eucarida</taxon>
        <taxon>Decapoda</taxon>
        <taxon>Pleocyemata</taxon>
        <taxon>Anomura</taxon>
        <taxon>Galatheoidea</taxon>
        <taxon>Porcellanidae</taxon>
        <taxon>Petrolisthes</taxon>
    </lineage>
</organism>
<dbReference type="PANTHER" id="PTHR46961">
    <property type="entry name" value="DYNEIN HEAVY CHAIN 1, AXONEMAL-LIKE PROTEIN"/>
    <property type="match status" value="1"/>
</dbReference>
<dbReference type="GO" id="GO:0051959">
    <property type="term" value="F:dynein light intermediate chain binding"/>
    <property type="evidence" value="ECO:0007669"/>
    <property type="project" value="InterPro"/>
</dbReference>
<keyword evidence="2" id="KW-1185">Reference proteome</keyword>
<dbReference type="GO" id="GO:0007018">
    <property type="term" value="P:microtubule-based movement"/>
    <property type="evidence" value="ECO:0007669"/>
    <property type="project" value="InterPro"/>
</dbReference>